<comment type="caution">
    <text evidence="1">The sequence shown here is derived from an EMBL/GenBank/DDBJ whole genome shotgun (WGS) entry which is preliminary data.</text>
</comment>
<reference evidence="1" key="1">
    <citation type="journal article" date="2015" name="Nature">
        <title>Complex archaea that bridge the gap between prokaryotes and eukaryotes.</title>
        <authorList>
            <person name="Spang A."/>
            <person name="Saw J.H."/>
            <person name="Jorgensen S.L."/>
            <person name="Zaremba-Niedzwiedzka K."/>
            <person name="Martijn J."/>
            <person name="Lind A.E."/>
            <person name="van Eijk R."/>
            <person name="Schleper C."/>
            <person name="Guy L."/>
            <person name="Ettema T.J."/>
        </authorList>
    </citation>
    <scope>NUCLEOTIDE SEQUENCE</scope>
</reference>
<sequence>MHHTIAWFENVAQDAEADIAPVTDGQWAISNGHFFPSINYLMLCAAFISEDSVRARIRTPSFRQITTPWLRPITGTLAPGSRPGIADYRRNPLVLRALEEIEFLAEQTAIGAADIYGVACVAKTPPIEMPSGDIFTLRGTSVGVAVADTWTEIPVTWQDTLPNVRSIPLRTWNHRSSSKAVLEFGAGSQVTGCLTSKCLPRLPMLPTSVTWISFGWGNVKWMVQL</sequence>
<organism evidence="1">
    <name type="scientific">marine sediment metagenome</name>
    <dbReference type="NCBI Taxonomy" id="412755"/>
    <lineage>
        <taxon>unclassified sequences</taxon>
        <taxon>metagenomes</taxon>
        <taxon>ecological metagenomes</taxon>
    </lineage>
</organism>
<dbReference type="EMBL" id="LAZR01002871">
    <property type="protein sequence ID" value="KKN24597.1"/>
    <property type="molecule type" value="Genomic_DNA"/>
</dbReference>
<protein>
    <submittedName>
        <fullName evidence="1">Uncharacterized protein</fullName>
    </submittedName>
</protein>
<accession>A0A0F9PJA6</accession>
<name>A0A0F9PJA6_9ZZZZ</name>
<evidence type="ECO:0000313" key="1">
    <source>
        <dbReference type="EMBL" id="KKN24597.1"/>
    </source>
</evidence>
<dbReference type="AlphaFoldDB" id="A0A0F9PJA6"/>
<gene>
    <name evidence="1" type="ORF">LCGC14_0893200</name>
</gene>
<proteinExistence type="predicted"/>